<feature type="repeat" description="ANK" evidence="4">
    <location>
        <begin position="1224"/>
        <end position="1248"/>
    </location>
</feature>
<dbReference type="PROSITE" id="PS50088">
    <property type="entry name" value="ANK_REPEAT"/>
    <property type="match status" value="4"/>
</dbReference>
<evidence type="ECO:0000256" key="3">
    <source>
        <dbReference type="ARBA" id="ARBA00023043"/>
    </source>
</evidence>
<dbReference type="InterPro" id="IPR029058">
    <property type="entry name" value="AB_hydrolase_fold"/>
</dbReference>
<dbReference type="Gene3D" id="3.40.50.1820">
    <property type="entry name" value="alpha/beta hydrolase"/>
    <property type="match status" value="2"/>
</dbReference>
<organism evidence="6 7">
    <name type="scientific">Tothia fuscella</name>
    <dbReference type="NCBI Taxonomy" id="1048955"/>
    <lineage>
        <taxon>Eukaryota</taxon>
        <taxon>Fungi</taxon>
        <taxon>Dikarya</taxon>
        <taxon>Ascomycota</taxon>
        <taxon>Pezizomycotina</taxon>
        <taxon>Dothideomycetes</taxon>
        <taxon>Pleosporomycetidae</taxon>
        <taxon>Venturiales</taxon>
        <taxon>Cylindrosympodiaceae</taxon>
        <taxon>Tothia</taxon>
    </lineage>
</organism>
<dbReference type="Pfam" id="PF12796">
    <property type="entry name" value="Ank_2"/>
    <property type="match status" value="3"/>
</dbReference>
<protein>
    <recommendedName>
        <fullName evidence="1">protein S-acyltransferase</fullName>
        <ecNumber evidence="1">2.3.1.225</ecNumber>
    </recommendedName>
</protein>
<keyword evidence="3 4" id="KW-0040">ANK repeat</keyword>
<dbReference type="InterPro" id="IPR002110">
    <property type="entry name" value="Ankyrin_rpt"/>
</dbReference>
<evidence type="ECO:0000256" key="4">
    <source>
        <dbReference type="PROSITE-ProRule" id="PRU00023"/>
    </source>
</evidence>
<dbReference type="Gene3D" id="3.40.50.300">
    <property type="entry name" value="P-loop containing nucleotide triphosphate hydrolases"/>
    <property type="match status" value="1"/>
</dbReference>
<dbReference type="OrthoDB" id="194358at2759"/>
<proteinExistence type="predicted"/>
<dbReference type="EMBL" id="MU007034">
    <property type="protein sequence ID" value="KAF2431165.1"/>
    <property type="molecule type" value="Genomic_DNA"/>
</dbReference>
<keyword evidence="7" id="KW-1185">Reference proteome</keyword>
<dbReference type="SUPFAM" id="SSF53474">
    <property type="entry name" value="alpha/beta-Hydrolases"/>
    <property type="match status" value="2"/>
</dbReference>
<evidence type="ECO:0000256" key="2">
    <source>
        <dbReference type="ARBA" id="ARBA00022737"/>
    </source>
</evidence>
<dbReference type="InterPro" id="IPR056884">
    <property type="entry name" value="NPHP3-like_N"/>
</dbReference>
<feature type="domain" description="Nephrocystin 3-like N-terminal" evidence="5">
    <location>
        <begin position="641"/>
        <end position="806"/>
    </location>
</feature>
<dbReference type="Pfam" id="PF24883">
    <property type="entry name" value="NPHP3_N"/>
    <property type="match status" value="1"/>
</dbReference>
<dbReference type="PANTHER" id="PTHR24161">
    <property type="entry name" value="ANK_REP_REGION DOMAIN-CONTAINING PROTEIN-RELATED"/>
    <property type="match status" value="1"/>
</dbReference>
<dbReference type="InterPro" id="IPR036770">
    <property type="entry name" value="Ankyrin_rpt-contain_sf"/>
</dbReference>
<evidence type="ECO:0000313" key="6">
    <source>
        <dbReference type="EMBL" id="KAF2431165.1"/>
    </source>
</evidence>
<dbReference type="PROSITE" id="PS50297">
    <property type="entry name" value="ANK_REP_REGION"/>
    <property type="match status" value="2"/>
</dbReference>
<dbReference type="Gene3D" id="1.25.40.20">
    <property type="entry name" value="Ankyrin repeat-containing domain"/>
    <property type="match status" value="3"/>
</dbReference>
<dbReference type="SUPFAM" id="SSF48403">
    <property type="entry name" value="Ankyrin repeat"/>
    <property type="match status" value="1"/>
</dbReference>
<sequence>MKKRIQKFLKTGRLEFQTETAVGVVRLESPGSSATTGATTTSDSHHTEAILEGCSDDSSERDQDRLGIKVLYSPDEPSIDVIFVHGLTGRQLSTWTAEGATAPWPKLLLSQDIPEARISAFGYDADVYKFLGQPGQNKIRQHATNLLAAVADMRFEIGKDDLPIIFVAHSLGGLVCKNRSTPKNIRANWATIATNMFNVLKPTNKRIVDTLRPDSEVLEVITQEFHRMLRSREEEKKTSIRITCFAEELRVSKFGKSFMVVPISSAILESYTYKTIHSDHINMTKFKDRDENYKMLKNEIKRWTGQILNDLAADRRQLVPRREYDAKFSAGNGYSKSFGLERLVSGGVSGVKPHNVNIVAIQGLIGSLSRSWKHPNGTFWLNDFVPHALPGAAVFVFKCPLESIFELPIGSLQDLAVNFLDELRSVIREDYPPRPIIYLCHSIGGIVLKEAMNIAYDRYPDVWFRSKAVLFFATPHRGTPTIPLEELICNIIDSTLPQSSRQSSLREKVRQNSHQLHSIADIFAQRANAMMITCFCETSNVEDTVVDGKFASIGLKHEKIVSLEAGHWNLCQFESQHSANCRVVINCLKDIGIAAQKEMVNLSSSVHSSQSLDDSEKRCIEQLNTIDMTRIRSTLDSPTEGTLAWISQNPKYNAWIHKTMPTILCLTGHVGCGKTTISCFIIHYLSQSLTPNALVCWFFCSGKTGQQHDLNALLRTIIYQIVIQRRGLLILVRKASDLRPMLFDQFDSLWDLLVDVARHEKVLSINIIIDAIDECQESAQIRLVEHISKLTSYENNFSLKFFITSRPNSRAVQAIQKSPIDHTQLSLEENQDLVIQDVRLMVQQRMKSLADRGSCDPELRLQFERLLVDKAEGTFLWVSLILDSLEQRRLLAQSDLEKVKKLPQGLQALYEDFLRSIHEDDWEMGGNALRIICSSARPLTSEEIGFLLALGKASTSRAEYPILSDKTVQKLLHPLVRVNNGAVYLVHHSIKEFLLSLPHNRRESLASSFGVNVSRDALVLAKACMHYLSSEAFSIDLFSQSDWILNDSPVSPKASFSDEPQEGSESSLIGFDLEDVQIFKEGADLKADTWARIADQHKLLDYAAGNWATHFAQCSIDGRVELQDLAIALCDSAQPYLQNWSDYARTMNRRHEELPDRLDPMILACFFGHSSTIEKLLKENDQGRLEFGHGLYWAAKKGHINCVQAILTRAVGEDSLEPRSCYFKNQSPLAAAAQNGHLDCVRYFLEKGMFDVNEPSDHGLTPISLAAAGGHGDVIATLLSAKNLDPNTQDINGSTPLIWAAAMDCSPGVFNLLQDSRVNPKHRDLKGRNAISWAAAEGHCHVGETLLKNIHVEANDCDNRGWTPLIYATRNGHTNFVRLLVRTHRVNISHTDKSGRNAISWASERRESEDSTLYYLLKHDHRGADVADQEGWTPLAWALNPPGYPENVSFLIHSGLIDINKKDKEGRTPLSFAVSYGYLGIAQIMVRAKGVNVNLSDYGGRTALSYAAFNGDVKMIQLLLGVTGIEPDLHDNRGQTPLSLAARAGHGEAVLLLVRTHGRLNIIISVQKRTSDKSVAIFGYDGAGKATVIGNMIYKCGGIEMPVMEQFQKRGIKKYDQVLKELEAIGEPAYFYTPKHKVIISYENKSNADGVIVVVTPIGTSEQGIEKDDLRQLKEIGPLLKGNRAIILVNKL</sequence>
<feature type="repeat" description="ANK" evidence="4">
    <location>
        <begin position="1258"/>
        <end position="1291"/>
    </location>
</feature>
<keyword evidence="2" id="KW-0677">Repeat</keyword>
<dbReference type="EC" id="2.3.1.225" evidence="1"/>
<evidence type="ECO:0000259" key="5">
    <source>
        <dbReference type="Pfam" id="PF24883"/>
    </source>
</evidence>
<accession>A0A9P4TYX5</accession>
<dbReference type="GO" id="GO:0019706">
    <property type="term" value="F:protein-cysteine S-palmitoyltransferase activity"/>
    <property type="evidence" value="ECO:0007669"/>
    <property type="project" value="UniProtKB-EC"/>
</dbReference>
<dbReference type="PANTHER" id="PTHR24161:SF85">
    <property type="entry name" value="PALMITOYLTRANSFERASE HIP14"/>
    <property type="match status" value="1"/>
</dbReference>
<feature type="repeat" description="ANK" evidence="4">
    <location>
        <begin position="1533"/>
        <end position="1565"/>
    </location>
</feature>
<dbReference type="InterPro" id="IPR027417">
    <property type="entry name" value="P-loop_NTPase"/>
</dbReference>
<comment type="caution">
    <text evidence="6">The sequence shown here is derived from an EMBL/GenBank/DDBJ whole genome shotgun (WGS) entry which is preliminary data.</text>
</comment>
<name>A0A9P4TYX5_9PEZI</name>
<evidence type="ECO:0000256" key="1">
    <source>
        <dbReference type="ARBA" id="ARBA00012210"/>
    </source>
</evidence>
<feature type="repeat" description="ANK" evidence="4">
    <location>
        <begin position="1360"/>
        <end position="1382"/>
    </location>
</feature>
<reference evidence="6" key="1">
    <citation type="journal article" date="2020" name="Stud. Mycol.">
        <title>101 Dothideomycetes genomes: a test case for predicting lifestyles and emergence of pathogens.</title>
        <authorList>
            <person name="Haridas S."/>
            <person name="Albert R."/>
            <person name="Binder M."/>
            <person name="Bloem J."/>
            <person name="Labutti K."/>
            <person name="Salamov A."/>
            <person name="Andreopoulos B."/>
            <person name="Baker S."/>
            <person name="Barry K."/>
            <person name="Bills G."/>
            <person name="Bluhm B."/>
            <person name="Cannon C."/>
            <person name="Castanera R."/>
            <person name="Culley D."/>
            <person name="Daum C."/>
            <person name="Ezra D."/>
            <person name="Gonzalez J."/>
            <person name="Henrissat B."/>
            <person name="Kuo A."/>
            <person name="Liang C."/>
            <person name="Lipzen A."/>
            <person name="Lutzoni F."/>
            <person name="Magnuson J."/>
            <person name="Mondo S."/>
            <person name="Nolan M."/>
            <person name="Ohm R."/>
            <person name="Pangilinan J."/>
            <person name="Park H.-J."/>
            <person name="Ramirez L."/>
            <person name="Alfaro M."/>
            <person name="Sun H."/>
            <person name="Tritt A."/>
            <person name="Yoshinaga Y."/>
            <person name="Zwiers L.-H."/>
            <person name="Turgeon B."/>
            <person name="Goodwin S."/>
            <person name="Spatafora J."/>
            <person name="Crous P."/>
            <person name="Grigoriev I."/>
        </authorList>
    </citation>
    <scope>NUCLEOTIDE SEQUENCE</scope>
    <source>
        <strain evidence="6">CBS 130266</strain>
    </source>
</reference>
<dbReference type="SUPFAM" id="SSF52540">
    <property type="entry name" value="P-loop containing nucleoside triphosphate hydrolases"/>
    <property type="match status" value="1"/>
</dbReference>
<gene>
    <name evidence="6" type="ORF">EJ08DRAFT_696835</name>
</gene>
<dbReference type="SMART" id="SM00248">
    <property type="entry name" value="ANK"/>
    <property type="match status" value="12"/>
</dbReference>
<evidence type="ECO:0000313" key="7">
    <source>
        <dbReference type="Proteomes" id="UP000800235"/>
    </source>
</evidence>
<dbReference type="Proteomes" id="UP000800235">
    <property type="component" value="Unassembled WGS sequence"/>
</dbReference>